<dbReference type="PIRSF" id="PIRSF033634">
    <property type="entry name" value="UCP033634"/>
    <property type="match status" value="1"/>
</dbReference>
<evidence type="ECO:0000259" key="1">
    <source>
        <dbReference type="Pfam" id="PF20408"/>
    </source>
</evidence>
<dbReference type="InterPro" id="IPR017018">
    <property type="entry name" value="UCP033634"/>
</dbReference>
<dbReference type="InterPro" id="IPR029058">
    <property type="entry name" value="AB_hydrolase_fold"/>
</dbReference>
<name>A0ABT0M9E1_9BACL</name>
<keyword evidence="3" id="KW-1185">Reference proteome</keyword>
<dbReference type="RefSeq" id="WP_249099575.1">
    <property type="nucleotide sequence ID" value="NZ_JAMAST010000004.1"/>
</dbReference>
<evidence type="ECO:0000313" key="2">
    <source>
        <dbReference type="EMBL" id="MCL1631492.1"/>
    </source>
</evidence>
<dbReference type="GO" id="GO:0016787">
    <property type="term" value="F:hydrolase activity"/>
    <property type="evidence" value="ECO:0007669"/>
    <property type="project" value="UniProtKB-KW"/>
</dbReference>
<dbReference type="InterPro" id="IPR046879">
    <property type="entry name" value="KANL3/Tex30_Abhydrolase"/>
</dbReference>
<sequence>MKTIEEKVKGKEHAIAYTHVETESNAVCFMFAGIGYTYDRPLLYYATMMMLQHEIDVVQVHYHYGRKMLKQPFDARVKIMMDDIQPVIDAVLADHPYTRFVFLGKSIGTIPIAGELIRRKAWLNATFLLLTPLLTHDRLFTHLLNAEHPGLLVIGDHDRFYDVERVSRLKETQWNVCVIPGADHSLNIGFDTDASLSALANVMKSIEHVINQG</sequence>
<feature type="domain" description="KANL3/Tex30 alpha/beta hydrolase-like" evidence="1">
    <location>
        <begin position="33"/>
        <end position="205"/>
    </location>
</feature>
<gene>
    <name evidence="2" type="ORF">M3N64_05955</name>
</gene>
<dbReference type="Pfam" id="PF20408">
    <property type="entry name" value="Abhydrolase_11"/>
    <property type="match status" value="1"/>
</dbReference>
<dbReference type="Gene3D" id="3.40.50.1820">
    <property type="entry name" value="alpha/beta hydrolase"/>
    <property type="match status" value="1"/>
</dbReference>
<accession>A0ABT0M9E1</accession>
<dbReference type="Proteomes" id="UP001203004">
    <property type="component" value="Unassembled WGS sequence"/>
</dbReference>
<organism evidence="2 3">
    <name type="scientific">Sporolactobacillus mangiferae</name>
    <dbReference type="NCBI Taxonomy" id="2940498"/>
    <lineage>
        <taxon>Bacteria</taxon>
        <taxon>Bacillati</taxon>
        <taxon>Bacillota</taxon>
        <taxon>Bacilli</taxon>
        <taxon>Bacillales</taxon>
        <taxon>Sporolactobacillaceae</taxon>
        <taxon>Sporolactobacillus</taxon>
    </lineage>
</organism>
<comment type="caution">
    <text evidence="2">The sequence shown here is derived from an EMBL/GenBank/DDBJ whole genome shotgun (WGS) entry which is preliminary data.</text>
</comment>
<keyword evidence="2" id="KW-0378">Hydrolase</keyword>
<evidence type="ECO:0000313" key="3">
    <source>
        <dbReference type="Proteomes" id="UP001203004"/>
    </source>
</evidence>
<dbReference type="EMBL" id="JAMAST010000004">
    <property type="protein sequence ID" value="MCL1631492.1"/>
    <property type="molecule type" value="Genomic_DNA"/>
</dbReference>
<proteinExistence type="predicted"/>
<protein>
    <submittedName>
        <fullName evidence="2">Alpha/beta hydrolase</fullName>
    </submittedName>
</protein>
<dbReference type="SUPFAM" id="SSF53474">
    <property type="entry name" value="alpha/beta-Hydrolases"/>
    <property type="match status" value="1"/>
</dbReference>
<reference evidence="2 3" key="1">
    <citation type="submission" date="2022-05" db="EMBL/GenBank/DDBJ databases">
        <title>Sporolactobacillus sp nov CPB3-1, isolated from tree bark (Mangifera indica L.).</title>
        <authorList>
            <person name="Phuengjayaem S."/>
            <person name="Tanasupawat S."/>
        </authorList>
    </citation>
    <scope>NUCLEOTIDE SEQUENCE [LARGE SCALE GENOMIC DNA]</scope>
    <source>
        <strain evidence="2 3">CPB3-1</strain>
    </source>
</reference>